<evidence type="ECO:0000256" key="5">
    <source>
        <dbReference type="SAM" id="MobiDB-lite"/>
    </source>
</evidence>
<reference evidence="7" key="1">
    <citation type="submission" date="2012-11" db="EMBL/GenBank/DDBJ databases">
        <title>The Vampirome: Transcriptome and Proteome Analysis of the Submandibular and Accessory Glands of the Vampire Bat and Vector of Human Rabies, Desmodus rotundus.</title>
        <authorList>
            <person name="Francischetti I.M.B."/>
            <person name="Assumpcao T.C.F."/>
            <person name="Ma D."/>
            <person name="Vicente E.C."/>
            <person name="Ribeiro J.M.C."/>
        </authorList>
    </citation>
    <scope>NUCLEOTIDE SEQUENCE</scope>
    <source>
        <tissue evidence="7">Salivary gland</tissue>
    </source>
</reference>
<keyword evidence="4" id="KW-0175">Coiled coil</keyword>
<name>K9IXB4_DESRO</name>
<feature type="coiled-coil region" evidence="4">
    <location>
        <begin position="223"/>
        <end position="283"/>
    </location>
</feature>
<dbReference type="EMBL" id="GABZ01006949">
    <property type="protein sequence ID" value="JAA46576.1"/>
    <property type="molecule type" value="mRNA"/>
</dbReference>
<comment type="similarity">
    <text evidence="1">Belongs to the TRAFAC class TrmE-Era-EngA-EngB-Septin-like GTPase superfamily. AIG1/Toc34/Toc159-like paraseptin GTPase family. IAN subfamily.</text>
</comment>
<dbReference type="CDD" id="cd01852">
    <property type="entry name" value="AIG1"/>
    <property type="match status" value="1"/>
</dbReference>
<dbReference type="Gene3D" id="3.40.50.300">
    <property type="entry name" value="P-loop containing nucleotide triphosphate hydrolases"/>
    <property type="match status" value="1"/>
</dbReference>
<keyword evidence="3" id="KW-0342">GTP-binding</keyword>
<dbReference type="GO" id="GO:0005525">
    <property type="term" value="F:GTP binding"/>
    <property type="evidence" value="ECO:0007669"/>
    <property type="project" value="UniProtKB-KW"/>
</dbReference>
<evidence type="ECO:0000256" key="2">
    <source>
        <dbReference type="ARBA" id="ARBA00022741"/>
    </source>
</evidence>
<dbReference type="SUPFAM" id="SSF52540">
    <property type="entry name" value="P-loop containing nucleoside triphosphate hydrolases"/>
    <property type="match status" value="1"/>
</dbReference>
<dbReference type="InterPro" id="IPR045058">
    <property type="entry name" value="GIMA/IAN/Toc"/>
</dbReference>
<protein>
    <submittedName>
        <fullName evidence="7">Putative endocytic adaptor protein intersectin</fullName>
    </submittedName>
</protein>
<dbReference type="FunFam" id="3.40.50.300:FF:000366">
    <property type="entry name" value="GTPase, IMAP family member 2"/>
    <property type="match status" value="1"/>
</dbReference>
<feature type="domain" description="AIG1-type G" evidence="6">
    <location>
        <begin position="28"/>
        <end position="230"/>
    </location>
</feature>
<evidence type="ECO:0000256" key="3">
    <source>
        <dbReference type="ARBA" id="ARBA00023134"/>
    </source>
</evidence>
<dbReference type="PANTHER" id="PTHR10903">
    <property type="entry name" value="GTPASE, IMAP FAMILY MEMBER-RELATED"/>
    <property type="match status" value="1"/>
</dbReference>
<feature type="region of interest" description="Disordered" evidence="5">
    <location>
        <begin position="1"/>
        <end position="25"/>
    </location>
</feature>
<dbReference type="InterPro" id="IPR027417">
    <property type="entry name" value="P-loop_NTPase"/>
</dbReference>
<evidence type="ECO:0000256" key="1">
    <source>
        <dbReference type="ARBA" id="ARBA00008535"/>
    </source>
</evidence>
<feature type="compositionally biased region" description="Polar residues" evidence="5">
    <location>
        <begin position="1"/>
        <end position="12"/>
    </location>
</feature>
<dbReference type="PROSITE" id="PS51720">
    <property type="entry name" value="G_AIG1"/>
    <property type="match status" value="1"/>
</dbReference>
<proteinExistence type="evidence at transcript level"/>
<sequence>MAAPFHSSSFSISEPGASHGLGNQDPRESQLRLVLVGKTGAGKSATGNSILGKKAFHSSIAAKSVTQVCEKASCLWSGREVVVVDTPGLFDTEVPDADTQKEIAHCIVLTSPGPHALLLVVPLGRYTKEQQEAAEKVLTMFGPTARRYMILLFTRKDDLDGVAFCDYIKEAPEFIQGLMKEFKHRHCLFNNKATGAEQEAQRVQLLDLVQCMVMENEGGFYTNEMYERAEEEIQKQIRAIEEQCRAELEREKKQIKEEYEEKIRNLRDEQERERRESEMVRELAIREKYYVSRQENARDEIERQNRILDILVGVLKVAGLALACVFKVLEKK</sequence>
<evidence type="ECO:0000313" key="7">
    <source>
        <dbReference type="EMBL" id="JAA46576.1"/>
    </source>
</evidence>
<dbReference type="GO" id="GO:0005829">
    <property type="term" value="C:cytosol"/>
    <property type="evidence" value="ECO:0007669"/>
    <property type="project" value="TreeGrafter"/>
</dbReference>
<dbReference type="PANTHER" id="PTHR10903:SF182">
    <property type="entry name" value="GTPASE IMAP FAMILY MEMBER 4"/>
    <property type="match status" value="1"/>
</dbReference>
<dbReference type="InterPro" id="IPR006703">
    <property type="entry name" value="G_AIG1"/>
</dbReference>
<evidence type="ECO:0000259" key="6">
    <source>
        <dbReference type="PROSITE" id="PS51720"/>
    </source>
</evidence>
<organism evidence="7">
    <name type="scientific">Desmodus rotundus</name>
    <name type="common">Vampire bat</name>
    <dbReference type="NCBI Taxonomy" id="9430"/>
    <lineage>
        <taxon>Eukaryota</taxon>
        <taxon>Metazoa</taxon>
        <taxon>Chordata</taxon>
        <taxon>Craniata</taxon>
        <taxon>Vertebrata</taxon>
        <taxon>Euteleostomi</taxon>
        <taxon>Mammalia</taxon>
        <taxon>Eutheria</taxon>
        <taxon>Laurasiatheria</taxon>
        <taxon>Chiroptera</taxon>
        <taxon>Yangochiroptera</taxon>
        <taxon>Phyllostomidae</taxon>
        <taxon>Desmodontinae</taxon>
        <taxon>Desmodus</taxon>
    </lineage>
</organism>
<evidence type="ECO:0000256" key="4">
    <source>
        <dbReference type="SAM" id="Coils"/>
    </source>
</evidence>
<keyword evidence="2" id="KW-0547">Nucleotide-binding</keyword>
<dbReference type="AlphaFoldDB" id="K9IXB4"/>
<dbReference type="Pfam" id="PF04548">
    <property type="entry name" value="AIG1"/>
    <property type="match status" value="1"/>
</dbReference>
<accession>K9IXB4</accession>